<dbReference type="Proteomes" id="UP000887563">
    <property type="component" value="Unplaced"/>
</dbReference>
<organism evidence="1 2">
    <name type="scientific">Meloidogyne incognita</name>
    <name type="common">Southern root-knot nematode worm</name>
    <name type="synonym">Oxyuris incognita</name>
    <dbReference type="NCBI Taxonomy" id="6306"/>
    <lineage>
        <taxon>Eukaryota</taxon>
        <taxon>Metazoa</taxon>
        <taxon>Ecdysozoa</taxon>
        <taxon>Nematoda</taxon>
        <taxon>Chromadorea</taxon>
        <taxon>Rhabditida</taxon>
        <taxon>Tylenchina</taxon>
        <taxon>Tylenchomorpha</taxon>
        <taxon>Tylenchoidea</taxon>
        <taxon>Meloidogynidae</taxon>
        <taxon>Meloidogyninae</taxon>
        <taxon>Meloidogyne</taxon>
        <taxon>Meloidogyne incognita group</taxon>
    </lineage>
</organism>
<accession>A0A914MA37</accession>
<reference evidence="2" key="1">
    <citation type="submission" date="2022-11" db="UniProtKB">
        <authorList>
            <consortium name="WormBaseParasite"/>
        </authorList>
    </citation>
    <scope>IDENTIFICATION</scope>
</reference>
<sequence length="58" mass="5604">MINEEQNMGKNGNYNSTCTTFSLCKGSVCGCCCCIAAASSAAAATRAAKAGGGAACGC</sequence>
<evidence type="ECO:0000313" key="1">
    <source>
        <dbReference type="Proteomes" id="UP000887563"/>
    </source>
</evidence>
<name>A0A914MA37_MELIC</name>
<proteinExistence type="predicted"/>
<dbReference type="WBParaSite" id="Minc3s01511g24392">
    <property type="protein sequence ID" value="Minc3s01511g24392"/>
    <property type="gene ID" value="Minc3s01511g24392"/>
</dbReference>
<dbReference type="AlphaFoldDB" id="A0A914MA37"/>
<keyword evidence="1" id="KW-1185">Reference proteome</keyword>
<protein>
    <submittedName>
        <fullName evidence="2">Candidate secreted effector</fullName>
    </submittedName>
</protein>
<evidence type="ECO:0000313" key="2">
    <source>
        <dbReference type="WBParaSite" id="Minc3s01511g24392"/>
    </source>
</evidence>